<evidence type="ECO:0000313" key="1">
    <source>
        <dbReference type="EMBL" id="KKK74903.1"/>
    </source>
</evidence>
<gene>
    <name evidence="1" type="ORF">LCGC14_2879070</name>
</gene>
<proteinExistence type="predicted"/>
<name>A0A0F8Y0X6_9ZZZZ</name>
<dbReference type="EMBL" id="LAZR01056100">
    <property type="protein sequence ID" value="KKK74903.1"/>
    <property type="molecule type" value="Genomic_DNA"/>
</dbReference>
<sequence length="89" mass="9633">GTIPTMESGRTSYTQKAETYEADSPIAMMVAGVAPFNTAVFRFDTHPDPKEYLDPNARKTVKLDIHTRNAASAAGGRNAIVLDRLVPTP</sequence>
<protein>
    <submittedName>
        <fullName evidence="1">Uncharacterized protein</fullName>
    </submittedName>
</protein>
<organism evidence="1">
    <name type="scientific">marine sediment metagenome</name>
    <dbReference type="NCBI Taxonomy" id="412755"/>
    <lineage>
        <taxon>unclassified sequences</taxon>
        <taxon>metagenomes</taxon>
        <taxon>ecological metagenomes</taxon>
    </lineage>
</organism>
<dbReference type="AlphaFoldDB" id="A0A0F8Y0X6"/>
<comment type="caution">
    <text evidence="1">The sequence shown here is derived from an EMBL/GenBank/DDBJ whole genome shotgun (WGS) entry which is preliminary data.</text>
</comment>
<feature type="non-terminal residue" evidence="1">
    <location>
        <position position="1"/>
    </location>
</feature>
<accession>A0A0F8Y0X6</accession>
<reference evidence="1" key="1">
    <citation type="journal article" date="2015" name="Nature">
        <title>Complex archaea that bridge the gap between prokaryotes and eukaryotes.</title>
        <authorList>
            <person name="Spang A."/>
            <person name="Saw J.H."/>
            <person name="Jorgensen S.L."/>
            <person name="Zaremba-Niedzwiedzka K."/>
            <person name="Martijn J."/>
            <person name="Lind A.E."/>
            <person name="van Eijk R."/>
            <person name="Schleper C."/>
            <person name="Guy L."/>
            <person name="Ettema T.J."/>
        </authorList>
    </citation>
    <scope>NUCLEOTIDE SEQUENCE</scope>
</reference>